<reference evidence="9" key="1">
    <citation type="journal article" date="2021" name="PeerJ">
        <title>Extensive microbial diversity within the chicken gut microbiome revealed by metagenomics and culture.</title>
        <authorList>
            <person name="Gilroy R."/>
            <person name="Ravi A."/>
            <person name="Getino M."/>
            <person name="Pursley I."/>
            <person name="Horton D.L."/>
            <person name="Alikhan N.F."/>
            <person name="Baker D."/>
            <person name="Gharbi K."/>
            <person name="Hall N."/>
            <person name="Watson M."/>
            <person name="Adriaenssens E.M."/>
            <person name="Foster-Nyarko E."/>
            <person name="Jarju S."/>
            <person name="Secka A."/>
            <person name="Antonio M."/>
            <person name="Oren A."/>
            <person name="Chaudhuri R.R."/>
            <person name="La Ragione R."/>
            <person name="Hildebrand F."/>
            <person name="Pallen M.J."/>
        </authorList>
    </citation>
    <scope>NUCLEOTIDE SEQUENCE</scope>
    <source>
        <strain evidence="9">14975</strain>
    </source>
</reference>
<feature type="transmembrane region" description="Helical" evidence="8">
    <location>
        <begin position="178"/>
        <end position="200"/>
    </location>
</feature>
<feature type="transmembrane region" description="Helical" evidence="8">
    <location>
        <begin position="47"/>
        <end position="69"/>
    </location>
</feature>
<comment type="subcellular location">
    <subcellularLocation>
        <location evidence="1">Cell membrane</location>
        <topology evidence="1">Multi-pass membrane protein</topology>
    </subcellularLocation>
</comment>
<keyword evidence="7 8" id="KW-0472">Membrane</keyword>
<evidence type="ECO:0000256" key="3">
    <source>
        <dbReference type="ARBA" id="ARBA00022475"/>
    </source>
</evidence>
<evidence type="ECO:0000256" key="4">
    <source>
        <dbReference type="ARBA" id="ARBA00022692"/>
    </source>
</evidence>
<protein>
    <recommendedName>
        <fullName evidence="11">Potassium transporter</fullName>
    </recommendedName>
</protein>
<keyword evidence="4 8" id="KW-0812">Transmembrane</keyword>
<dbReference type="PANTHER" id="PTHR32024">
    <property type="entry name" value="TRK SYSTEM POTASSIUM UPTAKE PROTEIN TRKG-RELATED"/>
    <property type="match status" value="1"/>
</dbReference>
<evidence type="ECO:0000256" key="1">
    <source>
        <dbReference type="ARBA" id="ARBA00004651"/>
    </source>
</evidence>
<feature type="transmembrane region" description="Helical" evidence="8">
    <location>
        <begin position="110"/>
        <end position="130"/>
    </location>
</feature>
<keyword evidence="3" id="KW-1003">Cell membrane</keyword>
<feature type="transmembrane region" description="Helical" evidence="8">
    <location>
        <begin position="297"/>
        <end position="317"/>
    </location>
</feature>
<evidence type="ECO:0000256" key="2">
    <source>
        <dbReference type="ARBA" id="ARBA00022448"/>
    </source>
</evidence>
<feature type="transmembrane region" description="Helical" evidence="8">
    <location>
        <begin position="329"/>
        <end position="353"/>
    </location>
</feature>
<feature type="transmembrane region" description="Helical" evidence="8">
    <location>
        <begin position="374"/>
        <end position="398"/>
    </location>
</feature>
<dbReference type="GO" id="GO:0030001">
    <property type="term" value="P:metal ion transport"/>
    <property type="evidence" value="ECO:0007669"/>
    <property type="project" value="UniProtKB-ARBA"/>
</dbReference>
<feature type="transmembrane region" description="Helical" evidence="8">
    <location>
        <begin position="456"/>
        <end position="474"/>
    </location>
</feature>
<feature type="transmembrane region" description="Helical" evidence="8">
    <location>
        <begin position="150"/>
        <end position="172"/>
    </location>
</feature>
<feature type="transmembrane region" description="Helical" evidence="8">
    <location>
        <begin position="212"/>
        <end position="234"/>
    </location>
</feature>
<feature type="transmembrane region" description="Helical" evidence="8">
    <location>
        <begin position="12"/>
        <end position="35"/>
    </location>
</feature>
<feature type="transmembrane region" description="Helical" evidence="8">
    <location>
        <begin position="495"/>
        <end position="516"/>
    </location>
</feature>
<evidence type="ECO:0000313" key="9">
    <source>
        <dbReference type="EMBL" id="HIX19108.1"/>
    </source>
</evidence>
<dbReference type="Pfam" id="PF02386">
    <property type="entry name" value="TrkH"/>
    <property type="match status" value="1"/>
</dbReference>
<dbReference type="PANTHER" id="PTHR32024:SF1">
    <property type="entry name" value="KTR SYSTEM POTASSIUM UPTAKE PROTEIN B"/>
    <property type="match status" value="1"/>
</dbReference>
<evidence type="ECO:0008006" key="11">
    <source>
        <dbReference type="Google" id="ProtNLM"/>
    </source>
</evidence>
<feature type="transmembrane region" description="Helical" evidence="8">
    <location>
        <begin position="260"/>
        <end position="285"/>
    </location>
</feature>
<evidence type="ECO:0000256" key="6">
    <source>
        <dbReference type="ARBA" id="ARBA00023065"/>
    </source>
</evidence>
<reference evidence="9" key="2">
    <citation type="submission" date="2021-04" db="EMBL/GenBank/DDBJ databases">
        <authorList>
            <person name="Gilroy R."/>
        </authorList>
    </citation>
    <scope>NUCLEOTIDE SEQUENCE</scope>
    <source>
        <strain evidence="9">14975</strain>
    </source>
</reference>
<comment type="caution">
    <text evidence="9">The sequence shown here is derived from an EMBL/GenBank/DDBJ whole genome shotgun (WGS) entry which is preliminary data.</text>
</comment>
<proteinExistence type="predicted"/>
<dbReference type="InterPro" id="IPR003445">
    <property type="entry name" value="Cat_transpt"/>
</dbReference>
<feature type="transmembrane region" description="Helical" evidence="8">
    <location>
        <begin position="81"/>
        <end position="104"/>
    </location>
</feature>
<name>A0A9D1V9Q8_9BACT</name>
<sequence>MNRASDSSKTLVLPELIVGSLVLLTLLIELCFVPLDVESIKAHAFINPLHLLLALLVWVQCGMLTVQLVQTLLQHDRPARSTLLQFGLSALCSVTMAGTVFMLIPPGFCWLSLGLSLVSGFMSAFGLSALIGDRLMRPSTARRSSGSSVLIYFCFMIGLVLISALILISPGACSAPVSFIDACFMCASAASNTGLTTVNVADNFTWLGRTVLLIDFEIGAMGIMTFTYFVLLMVGRRLATRDSMTVSSILDHDEVSTVPALIRTVICVTLLIELIGAVGLYFSWLGNPVVPQDTARLIGFAIFHSVSAFCNSGLTLFPDNMATSGMAEAYVSQGVLMLMAFSGMLGFGVYLECLTRMKRRMSHRRNPLRWSTHAWLVTRVTLIITLVGTIILALLGIFEPNSQNQGIAETCWDALWNNVGRCCGTDRSNLEDYGPVYKITLVVLMFIGGNPAGTGGGVYAPVFAICVMEVCRVLRGERDLTLYSRCIARATVDKAVVTVVLGFMWVTGSTMIIMLLEPQFAAGPNGFLDTTFLVTSAFGTSGYSYFDISDFSTVSKLFLSVTMIFGRLGMFTTMLLFIKPRDPSPIRYPETKLPLT</sequence>
<dbReference type="AlphaFoldDB" id="A0A9D1V9Q8"/>
<evidence type="ECO:0000256" key="7">
    <source>
        <dbReference type="ARBA" id="ARBA00023136"/>
    </source>
</evidence>
<evidence type="ECO:0000256" key="5">
    <source>
        <dbReference type="ARBA" id="ARBA00022989"/>
    </source>
</evidence>
<feature type="transmembrane region" description="Helical" evidence="8">
    <location>
        <begin position="557"/>
        <end position="578"/>
    </location>
</feature>
<dbReference type="GO" id="GO:0008324">
    <property type="term" value="F:monoatomic cation transmembrane transporter activity"/>
    <property type="evidence" value="ECO:0007669"/>
    <property type="project" value="InterPro"/>
</dbReference>
<accession>A0A9D1V9Q8</accession>
<dbReference type="Proteomes" id="UP000823964">
    <property type="component" value="Unassembled WGS sequence"/>
</dbReference>
<keyword evidence="2" id="KW-0813">Transport</keyword>
<keyword evidence="5 8" id="KW-1133">Transmembrane helix</keyword>
<organism evidence="9 10">
    <name type="scientific">Candidatus Akkermansia intestinigallinarum</name>
    <dbReference type="NCBI Taxonomy" id="2838431"/>
    <lineage>
        <taxon>Bacteria</taxon>
        <taxon>Pseudomonadati</taxon>
        <taxon>Verrucomicrobiota</taxon>
        <taxon>Verrucomicrobiia</taxon>
        <taxon>Verrucomicrobiales</taxon>
        <taxon>Akkermansiaceae</taxon>
        <taxon>Akkermansia</taxon>
    </lineage>
</organism>
<gene>
    <name evidence="9" type="ORF">H9862_00725</name>
</gene>
<keyword evidence="6" id="KW-0406">Ion transport</keyword>
<dbReference type="GO" id="GO:0005886">
    <property type="term" value="C:plasma membrane"/>
    <property type="evidence" value="ECO:0007669"/>
    <property type="project" value="UniProtKB-SubCell"/>
</dbReference>
<evidence type="ECO:0000256" key="8">
    <source>
        <dbReference type="SAM" id="Phobius"/>
    </source>
</evidence>
<dbReference type="EMBL" id="DXFQ01000012">
    <property type="protein sequence ID" value="HIX19108.1"/>
    <property type="molecule type" value="Genomic_DNA"/>
</dbReference>
<evidence type="ECO:0000313" key="10">
    <source>
        <dbReference type="Proteomes" id="UP000823964"/>
    </source>
</evidence>